<protein>
    <submittedName>
        <fullName evidence="1">Uncharacterized protein</fullName>
    </submittedName>
</protein>
<dbReference type="RefSeq" id="WP_268043650.1">
    <property type="nucleotide sequence ID" value="NZ_CP104064.1"/>
</dbReference>
<keyword evidence="2" id="KW-1185">Reference proteome</keyword>
<gene>
    <name evidence="1" type="ORF">NZD86_19145</name>
</gene>
<dbReference type="Proteomes" id="UP001164803">
    <property type="component" value="Chromosome"/>
</dbReference>
<reference evidence="1" key="1">
    <citation type="submission" date="2022-08" db="EMBL/GenBank/DDBJ databases">
        <title>Alicyclobacillus dauci DSM2870, complete genome.</title>
        <authorList>
            <person name="Wang Q."/>
            <person name="Cai R."/>
            <person name="Wang Z."/>
        </authorList>
    </citation>
    <scope>NUCLEOTIDE SEQUENCE</scope>
    <source>
        <strain evidence="1">DSM 28700</strain>
    </source>
</reference>
<name>A0ABY6Z0S4_9BACL</name>
<proteinExistence type="predicted"/>
<organism evidence="1 2">
    <name type="scientific">Alicyclobacillus dauci</name>
    <dbReference type="NCBI Taxonomy" id="1475485"/>
    <lineage>
        <taxon>Bacteria</taxon>
        <taxon>Bacillati</taxon>
        <taxon>Bacillota</taxon>
        <taxon>Bacilli</taxon>
        <taxon>Bacillales</taxon>
        <taxon>Alicyclobacillaceae</taxon>
        <taxon>Alicyclobacillus</taxon>
    </lineage>
</organism>
<evidence type="ECO:0000313" key="2">
    <source>
        <dbReference type="Proteomes" id="UP001164803"/>
    </source>
</evidence>
<sequence>MNVNGTIKPVLHLAGTADIGDFNEDGTMEVANWIHDTGPLETIQLYAWNASKQDYEKANSDDFPGYFRGAPYNYDRGMDEGKGASSTPQNMLDYAWASTYLNMGDYGKAVSFASIGMKFPSDYYPGKQVWSSIEKTASASQEVQEAYFHLSVQLRRAVDGIVKKYSNFYNPVPHSIPLVSKGSGGIVHVRVIGTFDSTEAGHYIRATELSFAVDGRGLVAGSLVAKDAFGNTVWKG</sequence>
<accession>A0ABY6Z0S4</accession>
<evidence type="ECO:0000313" key="1">
    <source>
        <dbReference type="EMBL" id="WAH36322.1"/>
    </source>
</evidence>
<dbReference type="EMBL" id="CP104064">
    <property type="protein sequence ID" value="WAH36322.1"/>
    <property type="molecule type" value="Genomic_DNA"/>
</dbReference>